<dbReference type="EMBL" id="BAAATR010000034">
    <property type="protein sequence ID" value="GAA2267003.1"/>
    <property type="molecule type" value="Genomic_DNA"/>
</dbReference>
<keyword evidence="3" id="KW-1185">Reference proteome</keyword>
<dbReference type="Proteomes" id="UP001500305">
    <property type="component" value="Unassembled WGS sequence"/>
</dbReference>
<comment type="caution">
    <text evidence="2">The sequence shown here is derived from an EMBL/GenBank/DDBJ whole genome shotgun (WGS) entry which is preliminary data.</text>
</comment>
<organism evidence="2 3">
    <name type="scientific">Kitasatospora cystarginea</name>
    <dbReference type="NCBI Taxonomy" id="58350"/>
    <lineage>
        <taxon>Bacteria</taxon>
        <taxon>Bacillati</taxon>
        <taxon>Actinomycetota</taxon>
        <taxon>Actinomycetes</taxon>
        <taxon>Kitasatosporales</taxon>
        <taxon>Streptomycetaceae</taxon>
        <taxon>Kitasatospora</taxon>
    </lineage>
</organism>
<gene>
    <name evidence="2" type="ORF">GCM10010430_60200</name>
</gene>
<dbReference type="Pfam" id="PF03771">
    <property type="entry name" value="SPDY"/>
    <property type="match status" value="1"/>
</dbReference>
<accession>A0ABN3EQQ4</accession>
<proteinExistence type="predicted"/>
<name>A0ABN3EQQ4_9ACTN</name>
<feature type="domain" description="DUF317" evidence="1">
    <location>
        <begin position="57"/>
        <end position="111"/>
    </location>
</feature>
<evidence type="ECO:0000313" key="3">
    <source>
        <dbReference type="Proteomes" id="UP001500305"/>
    </source>
</evidence>
<protein>
    <submittedName>
        <fullName evidence="2">DUF317 domain-containing protein</fullName>
    </submittedName>
</protein>
<dbReference type="InterPro" id="IPR005523">
    <property type="entry name" value="DUF317_SPDY"/>
</dbReference>
<sequence>MTVAITAPTVPGLKPGGPIEHRTWLIGPGSPYAISPFLAAHSWSWVCDPRGSIHAASPDTRVYLGYAPDDPHADTWTIAVTGTAREPGWKATFDREAPVELVLDLLAAMHTRTSR</sequence>
<evidence type="ECO:0000259" key="1">
    <source>
        <dbReference type="Pfam" id="PF03771"/>
    </source>
</evidence>
<reference evidence="2 3" key="1">
    <citation type="journal article" date="2019" name="Int. J. Syst. Evol. Microbiol.">
        <title>The Global Catalogue of Microorganisms (GCM) 10K type strain sequencing project: providing services to taxonomists for standard genome sequencing and annotation.</title>
        <authorList>
            <consortium name="The Broad Institute Genomics Platform"/>
            <consortium name="The Broad Institute Genome Sequencing Center for Infectious Disease"/>
            <person name="Wu L."/>
            <person name="Ma J."/>
        </authorList>
    </citation>
    <scope>NUCLEOTIDE SEQUENCE [LARGE SCALE GENOMIC DNA]</scope>
    <source>
        <strain evidence="2 3">JCM 7356</strain>
    </source>
</reference>
<evidence type="ECO:0000313" key="2">
    <source>
        <dbReference type="EMBL" id="GAA2267003.1"/>
    </source>
</evidence>